<feature type="compositionally biased region" description="Basic and acidic residues" evidence="1">
    <location>
        <begin position="191"/>
        <end position="200"/>
    </location>
</feature>
<accession>A0A166M4D6</accession>
<feature type="compositionally biased region" description="Polar residues" evidence="1">
    <location>
        <begin position="230"/>
        <end position="239"/>
    </location>
</feature>
<organism evidence="2 3">
    <name type="scientific">Colletotrichum incanum</name>
    <name type="common">Soybean anthracnose fungus</name>
    <dbReference type="NCBI Taxonomy" id="1573173"/>
    <lineage>
        <taxon>Eukaryota</taxon>
        <taxon>Fungi</taxon>
        <taxon>Dikarya</taxon>
        <taxon>Ascomycota</taxon>
        <taxon>Pezizomycotina</taxon>
        <taxon>Sordariomycetes</taxon>
        <taxon>Hypocreomycetidae</taxon>
        <taxon>Glomerellales</taxon>
        <taxon>Glomerellaceae</taxon>
        <taxon>Colletotrichum</taxon>
        <taxon>Colletotrichum spaethianum species complex</taxon>
    </lineage>
</organism>
<sequence>MAQSTNMSSISKGKGVAKNDMQLSITQTAKAQPAPGKSAYGIATINVLSTAISREKPPTDPQTRSDFCFDNLLSFLPHDEYKLLDVYRALNVPSKTLRKWASKGKKKLGEYVIATLKQQRNTAPSEYRFAMDHLYVWGLENDHDVWAMAGQEYDRKLKGDYRGLPERTQAVKEADVPSSVVNEALSSRSMKASESRKEQGQKTLENTITVTGKKKADLSEISRRHKKNKNTTGSSSTRTPGMKEPLGEFSPR</sequence>
<dbReference type="Proteomes" id="UP000076584">
    <property type="component" value="Unassembled WGS sequence"/>
</dbReference>
<evidence type="ECO:0000313" key="3">
    <source>
        <dbReference type="Proteomes" id="UP000076584"/>
    </source>
</evidence>
<dbReference type="EMBL" id="LFIW01002706">
    <property type="protein sequence ID" value="KZL64270.1"/>
    <property type="molecule type" value="Genomic_DNA"/>
</dbReference>
<evidence type="ECO:0000256" key="1">
    <source>
        <dbReference type="SAM" id="MobiDB-lite"/>
    </source>
</evidence>
<gene>
    <name evidence="2" type="ORF">CI238_00517</name>
</gene>
<feature type="compositionally biased region" description="Polar residues" evidence="1">
    <location>
        <begin position="201"/>
        <end position="210"/>
    </location>
</feature>
<comment type="caution">
    <text evidence="2">The sequence shown here is derived from an EMBL/GenBank/DDBJ whole genome shotgun (WGS) entry which is preliminary data.</text>
</comment>
<feature type="compositionally biased region" description="Polar residues" evidence="1">
    <location>
        <begin position="179"/>
        <end position="190"/>
    </location>
</feature>
<keyword evidence="3" id="KW-1185">Reference proteome</keyword>
<proteinExistence type="predicted"/>
<dbReference type="AlphaFoldDB" id="A0A166M4D6"/>
<protein>
    <submittedName>
        <fullName evidence="2">Uncharacterized protein</fullName>
    </submittedName>
</protein>
<reference evidence="2 3" key="1">
    <citation type="submission" date="2015-06" db="EMBL/GenBank/DDBJ databases">
        <title>Survival trade-offs in plant roots during colonization by closely related pathogenic and mutualistic fungi.</title>
        <authorList>
            <person name="Hacquard S."/>
            <person name="Kracher B."/>
            <person name="Hiruma K."/>
            <person name="Weinman A."/>
            <person name="Muench P."/>
            <person name="Garrido Oter R."/>
            <person name="Ver Loren van Themaat E."/>
            <person name="Dallerey J.-F."/>
            <person name="Damm U."/>
            <person name="Henrissat B."/>
            <person name="Lespinet O."/>
            <person name="Thon M."/>
            <person name="Kemen E."/>
            <person name="McHardy A.C."/>
            <person name="Schulze-Lefert P."/>
            <person name="O'Connell R.J."/>
        </authorList>
    </citation>
    <scope>NUCLEOTIDE SEQUENCE [LARGE SCALE GENOMIC DNA]</scope>
    <source>
        <strain evidence="2 3">MAFF 238704</strain>
    </source>
</reference>
<evidence type="ECO:0000313" key="2">
    <source>
        <dbReference type="EMBL" id="KZL64270.1"/>
    </source>
</evidence>
<name>A0A166M4D6_COLIC</name>
<feature type="region of interest" description="Disordered" evidence="1">
    <location>
        <begin position="168"/>
        <end position="252"/>
    </location>
</feature>